<dbReference type="GO" id="GO:0043565">
    <property type="term" value="F:sequence-specific DNA binding"/>
    <property type="evidence" value="ECO:0007669"/>
    <property type="project" value="InterPro"/>
</dbReference>
<dbReference type="PROSITE" id="PS00675">
    <property type="entry name" value="SIGMA54_INTERACT_1"/>
    <property type="match status" value="1"/>
</dbReference>
<feature type="domain" description="GATA-type" evidence="3">
    <location>
        <begin position="328"/>
        <end position="380"/>
    </location>
</feature>
<evidence type="ECO:0000256" key="1">
    <source>
        <dbReference type="ARBA" id="ARBA00022741"/>
    </source>
</evidence>
<dbReference type="InterPro" id="IPR025662">
    <property type="entry name" value="Sigma_54_int_dom_ATP-bd_1"/>
</dbReference>
<dbReference type="SUPFAM" id="SSF52540">
    <property type="entry name" value="P-loop containing nucleoside triphosphate hydrolases"/>
    <property type="match status" value="1"/>
</dbReference>
<accession>A0A9P6D681</accession>
<sequence length="496" mass="55942">MTILLIGETGVGKTAFLDLLANMCTGRHPERFAPLHVSGNELGGSAAGSQTKEPMLYQITSANGRQVRILDTPGLADTRGYEWDSKHKASIAEAIRQETETIDSVIILANGTQERLGIATQYALTVIAAMFPHSIMDNIAFVFTMVSNPFQFNFQRSALQPELRNAKIWAIENPLAQWIKFSDYGTSDECLVQDMRDTLSTSYKKALRAMNDFFQWHDTRTTQPVHAINDLYTMTTGIEASIANVLARIAEAEKYRMKLTAFQARLSEQEQIKQANANYESLFRKPVYEHTPTEFHNTLCIHSGCYKNCHQRCGLGFTLEREQLGEFCLAFRAPIHTKHADGGYACNACGHSSMYHQHHRAEWVTSMKEERSTDKLAKERFLAAETEKEKLEILHTKISENIKAMEANTCNDEDELSGLCLRFGELALSGSFSGHISSTIHLLELRRKAMQGEGVHEDGLQRMDEHIRTLRQKKAVVESAEKSKRGKWAIFNWLTG</sequence>
<dbReference type="InterPro" id="IPR006703">
    <property type="entry name" value="G_AIG1"/>
</dbReference>
<gene>
    <name evidence="4" type="ORF">BDN71DRAFT_1396317</name>
</gene>
<evidence type="ECO:0000313" key="4">
    <source>
        <dbReference type="EMBL" id="KAF9492712.1"/>
    </source>
</evidence>
<keyword evidence="2" id="KW-0479">Metal-binding</keyword>
<dbReference type="GO" id="GO:0008270">
    <property type="term" value="F:zinc ion binding"/>
    <property type="evidence" value="ECO:0007669"/>
    <property type="project" value="UniProtKB-KW"/>
</dbReference>
<dbReference type="OrthoDB" id="2611327at2759"/>
<evidence type="ECO:0000256" key="2">
    <source>
        <dbReference type="PROSITE-ProRule" id="PRU00094"/>
    </source>
</evidence>
<dbReference type="InterPro" id="IPR027417">
    <property type="entry name" value="P-loop_NTPase"/>
</dbReference>
<dbReference type="AlphaFoldDB" id="A0A9P6D681"/>
<organism evidence="4 5">
    <name type="scientific">Pleurotus eryngii</name>
    <name type="common">Boletus of the steppes</name>
    <dbReference type="NCBI Taxonomy" id="5323"/>
    <lineage>
        <taxon>Eukaryota</taxon>
        <taxon>Fungi</taxon>
        <taxon>Dikarya</taxon>
        <taxon>Basidiomycota</taxon>
        <taxon>Agaricomycotina</taxon>
        <taxon>Agaricomycetes</taxon>
        <taxon>Agaricomycetidae</taxon>
        <taxon>Agaricales</taxon>
        <taxon>Pleurotineae</taxon>
        <taxon>Pleurotaceae</taxon>
        <taxon>Pleurotus</taxon>
    </lineage>
</organism>
<dbReference type="PROSITE" id="PS50114">
    <property type="entry name" value="GATA_ZN_FINGER_2"/>
    <property type="match status" value="1"/>
</dbReference>
<keyword evidence="2" id="KW-0863">Zinc-finger</keyword>
<dbReference type="PANTHER" id="PTHR32046">
    <property type="entry name" value="G DOMAIN-CONTAINING PROTEIN"/>
    <property type="match status" value="1"/>
</dbReference>
<dbReference type="PANTHER" id="PTHR32046:SF12">
    <property type="entry name" value="AIG1-TYPE G DOMAIN-CONTAINING PROTEIN"/>
    <property type="match status" value="1"/>
</dbReference>
<proteinExistence type="predicted"/>
<dbReference type="Pfam" id="PF04548">
    <property type="entry name" value="AIG1"/>
    <property type="match status" value="1"/>
</dbReference>
<keyword evidence="1" id="KW-0547">Nucleotide-binding</keyword>
<protein>
    <recommendedName>
        <fullName evidence="3">GATA-type domain-containing protein</fullName>
    </recommendedName>
</protein>
<dbReference type="GO" id="GO:0005525">
    <property type="term" value="F:GTP binding"/>
    <property type="evidence" value="ECO:0007669"/>
    <property type="project" value="InterPro"/>
</dbReference>
<reference evidence="4" key="1">
    <citation type="submission" date="2020-11" db="EMBL/GenBank/DDBJ databases">
        <authorList>
            <consortium name="DOE Joint Genome Institute"/>
            <person name="Ahrendt S."/>
            <person name="Riley R."/>
            <person name="Andreopoulos W."/>
            <person name="Labutti K."/>
            <person name="Pangilinan J."/>
            <person name="Ruiz-Duenas F.J."/>
            <person name="Barrasa J.M."/>
            <person name="Sanchez-Garcia M."/>
            <person name="Camarero S."/>
            <person name="Miyauchi S."/>
            <person name="Serrano A."/>
            <person name="Linde D."/>
            <person name="Babiker R."/>
            <person name="Drula E."/>
            <person name="Ayuso-Fernandez I."/>
            <person name="Pacheco R."/>
            <person name="Padilla G."/>
            <person name="Ferreira P."/>
            <person name="Barriuso J."/>
            <person name="Kellner H."/>
            <person name="Castanera R."/>
            <person name="Alfaro M."/>
            <person name="Ramirez L."/>
            <person name="Pisabarro A.G."/>
            <person name="Kuo A."/>
            <person name="Tritt A."/>
            <person name="Lipzen A."/>
            <person name="He G."/>
            <person name="Yan M."/>
            <person name="Ng V."/>
            <person name="Cullen D."/>
            <person name="Martin F."/>
            <person name="Rosso M.-N."/>
            <person name="Henrissat B."/>
            <person name="Hibbett D."/>
            <person name="Martinez A.T."/>
            <person name="Grigoriev I.V."/>
        </authorList>
    </citation>
    <scope>NUCLEOTIDE SEQUENCE</scope>
    <source>
        <strain evidence="4">ATCC 90797</strain>
    </source>
</reference>
<dbReference type="Gene3D" id="3.40.50.300">
    <property type="entry name" value="P-loop containing nucleotide triphosphate hydrolases"/>
    <property type="match status" value="1"/>
</dbReference>
<name>A0A9P6D681_PLEER</name>
<evidence type="ECO:0000313" key="5">
    <source>
        <dbReference type="Proteomes" id="UP000807025"/>
    </source>
</evidence>
<dbReference type="EMBL" id="MU154597">
    <property type="protein sequence ID" value="KAF9492712.1"/>
    <property type="molecule type" value="Genomic_DNA"/>
</dbReference>
<comment type="caution">
    <text evidence="4">The sequence shown here is derived from an EMBL/GenBank/DDBJ whole genome shotgun (WGS) entry which is preliminary data.</text>
</comment>
<keyword evidence="5" id="KW-1185">Reference proteome</keyword>
<keyword evidence="2" id="KW-0862">Zinc</keyword>
<dbReference type="Proteomes" id="UP000807025">
    <property type="component" value="Unassembled WGS sequence"/>
</dbReference>
<evidence type="ECO:0000259" key="3">
    <source>
        <dbReference type="PROSITE" id="PS50114"/>
    </source>
</evidence>
<dbReference type="GO" id="GO:0006355">
    <property type="term" value="P:regulation of DNA-templated transcription"/>
    <property type="evidence" value="ECO:0007669"/>
    <property type="project" value="InterPro"/>
</dbReference>
<dbReference type="InterPro" id="IPR000679">
    <property type="entry name" value="Znf_GATA"/>
</dbReference>